<keyword evidence="4" id="KW-0133">Cell shape</keyword>
<feature type="transmembrane region" description="Helical" evidence="8">
    <location>
        <begin position="259"/>
        <end position="279"/>
    </location>
</feature>
<comment type="subcellular location">
    <subcellularLocation>
        <location evidence="1">Cell membrane</location>
        <topology evidence="1">Multi-pass membrane protein</topology>
    </subcellularLocation>
</comment>
<feature type="transmembrane region" description="Helical" evidence="8">
    <location>
        <begin position="35"/>
        <end position="56"/>
    </location>
</feature>
<feature type="transmembrane region" description="Helical" evidence="8">
    <location>
        <begin position="62"/>
        <end position="85"/>
    </location>
</feature>
<keyword evidence="2" id="KW-1003">Cell membrane</keyword>
<name>A0A2M8ESC4_9BACT</name>
<dbReference type="PANTHER" id="PTHR47019:SF1">
    <property type="entry name" value="LIPID II FLIPPASE MURJ"/>
    <property type="match status" value="1"/>
</dbReference>
<dbReference type="GO" id="GO:0008360">
    <property type="term" value="P:regulation of cell shape"/>
    <property type="evidence" value="ECO:0007669"/>
    <property type="project" value="UniProtKB-KW"/>
</dbReference>
<dbReference type="InterPro" id="IPR051050">
    <property type="entry name" value="Lipid_II_flippase_MurJ/MviN"/>
</dbReference>
<evidence type="ECO:0000256" key="5">
    <source>
        <dbReference type="ARBA" id="ARBA00022984"/>
    </source>
</evidence>
<dbReference type="Proteomes" id="UP000229816">
    <property type="component" value="Unassembled WGS sequence"/>
</dbReference>
<evidence type="ECO:0000313" key="10">
    <source>
        <dbReference type="Proteomes" id="UP000229816"/>
    </source>
</evidence>
<dbReference type="InterPro" id="IPR004268">
    <property type="entry name" value="MurJ"/>
</dbReference>
<evidence type="ECO:0000256" key="7">
    <source>
        <dbReference type="ARBA" id="ARBA00023136"/>
    </source>
</evidence>
<dbReference type="Pfam" id="PF03023">
    <property type="entry name" value="MurJ"/>
    <property type="match status" value="1"/>
</dbReference>
<feature type="non-terminal residue" evidence="9">
    <location>
        <position position="1"/>
    </location>
</feature>
<keyword evidence="7 8" id="KW-0472">Membrane</keyword>
<feature type="transmembrane region" description="Helical" evidence="8">
    <location>
        <begin position="6"/>
        <end position="28"/>
    </location>
</feature>
<reference evidence="10" key="1">
    <citation type="submission" date="2017-09" db="EMBL/GenBank/DDBJ databases">
        <title>Depth-based differentiation of microbial function through sediment-hosted aquifers and enrichment of novel symbionts in the deep terrestrial subsurface.</title>
        <authorList>
            <person name="Probst A.J."/>
            <person name="Ladd B."/>
            <person name="Jarett J.K."/>
            <person name="Geller-Mcgrath D.E."/>
            <person name="Sieber C.M.K."/>
            <person name="Emerson J.B."/>
            <person name="Anantharaman K."/>
            <person name="Thomas B.C."/>
            <person name="Malmstrom R."/>
            <person name="Stieglmeier M."/>
            <person name="Klingl A."/>
            <person name="Woyke T."/>
            <person name="Ryan C.M."/>
            <person name="Banfield J.F."/>
        </authorList>
    </citation>
    <scope>NUCLEOTIDE SEQUENCE [LARGE SCALE GENOMIC DNA]</scope>
</reference>
<evidence type="ECO:0000256" key="6">
    <source>
        <dbReference type="ARBA" id="ARBA00022989"/>
    </source>
</evidence>
<dbReference type="GO" id="GO:0005886">
    <property type="term" value="C:plasma membrane"/>
    <property type="evidence" value="ECO:0007669"/>
    <property type="project" value="UniProtKB-SubCell"/>
</dbReference>
<comment type="caution">
    <text evidence="9">The sequence shown here is derived from an EMBL/GenBank/DDBJ whole genome shotgun (WGS) entry which is preliminary data.</text>
</comment>
<keyword evidence="5" id="KW-0573">Peptidoglycan synthesis</keyword>
<evidence type="ECO:0000313" key="9">
    <source>
        <dbReference type="EMBL" id="PJC28017.1"/>
    </source>
</evidence>
<protein>
    <recommendedName>
        <fullName evidence="11">Murein biosynthesis integral membrane protein MurJ</fullName>
    </recommendedName>
</protein>
<dbReference type="GO" id="GO:0034204">
    <property type="term" value="P:lipid translocation"/>
    <property type="evidence" value="ECO:0007669"/>
    <property type="project" value="TreeGrafter"/>
</dbReference>
<evidence type="ECO:0000256" key="4">
    <source>
        <dbReference type="ARBA" id="ARBA00022960"/>
    </source>
</evidence>
<feature type="transmembrane region" description="Helical" evidence="8">
    <location>
        <begin position="320"/>
        <end position="341"/>
    </location>
</feature>
<evidence type="ECO:0000256" key="8">
    <source>
        <dbReference type="SAM" id="Phobius"/>
    </source>
</evidence>
<keyword evidence="6 8" id="KW-1133">Transmembrane helix</keyword>
<feature type="transmembrane region" description="Helical" evidence="8">
    <location>
        <begin position="183"/>
        <end position="208"/>
    </location>
</feature>
<sequence>QTSQIASLTRILILAQGFFVLSYFLTGVLESLQRFLIPAIAPLFYNLGIILGTVILAPSMGIYAPAIGAVAGACLHFLIQLPLAIHLGFRPRGKLDFSHPGVRGIGRLALPRIIELSFLQLGETAELFLASFVSTAAYTYYTFANSLQLLPVGLFGTSIAKASLPSLSYQSARGETKQFSQTFIALFGQILFLTLPCAVFLAVLRIPVVRLVFGAARFTWESTVQTSLALSVFCLGICSEALIYLLTRTFYALHDTITPVKISIGSIILNIILGVVFILGIHLPIWSLALAYSLASIFQFLTLCVFLIPRLPNFDRKKLLISNFKIFLASFVSGGLMFVFLKVLDRSAWDKHLSFLGWFGLALPISFDRFVLDTRYTLNLIYLTAIVGFAGSASYLLLSRILRIEEMSILTIILAKIRKAKLVPPRIPKEKEPITITST</sequence>
<dbReference type="GO" id="GO:0009252">
    <property type="term" value="P:peptidoglycan biosynthetic process"/>
    <property type="evidence" value="ECO:0007669"/>
    <property type="project" value="UniProtKB-KW"/>
</dbReference>
<evidence type="ECO:0008006" key="11">
    <source>
        <dbReference type="Google" id="ProtNLM"/>
    </source>
</evidence>
<accession>A0A2M8ESC4</accession>
<dbReference type="PANTHER" id="PTHR47019">
    <property type="entry name" value="LIPID II FLIPPASE MURJ"/>
    <property type="match status" value="1"/>
</dbReference>
<feature type="transmembrane region" description="Helical" evidence="8">
    <location>
        <begin position="379"/>
        <end position="398"/>
    </location>
</feature>
<dbReference type="EMBL" id="PFSF01000051">
    <property type="protein sequence ID" value="PJC28017.1"/>
    <property type="molecule type" value="Genomic_DNA"/>
</dbReference>
<dbReference type="GO" id="GO:0015648">
    <property type="term" value="F:lipid-linked peptidoglycan transporter activity"/>
    <property type="evidence" value="ECO:0007669"/>
    <property type="project" value="TreeGrafter"/>
</dbReference>
<dbReference type="PRINTS" id="PR01806">
    <property type="entry name" value="VIRFACTRMVIN"/>
</dbReference>
<feature type="transmembrane region" description="Helical" evidence="8">
    <location>
        <begin position="285"/>
        <end position="308"/>
    </location>
</feature>
<organism evidence="9 10">
    <name type="scientific">Candidatus Shapirobacteria bacterium CG_4_9_14_0_2_um_filter_39_11</name>
    <dbReference type="NCBI Taxonomy" id="1974478"/>
    <lineage>
        <taxon>Bacteria</taxon>
        <taxon>Candidatus Shapironibacteriota</taxon>
    </lineage>
</organism>
<proteinExistence type="predicted"/>
<evidence type="ECO:0000256" key="3">
    <source>
        <dbReference type="ARBA" id="ARBA00022692"/>
    </source>
</evidence>
<keyword evidence="3 8" id="KW-0812">Transmembrane</keyword>
<dbReference type="AlphaFoldDB" id="A0A2M8ESC4"/>
<feature type="transmembrane region" description="Helical" evidence="8">
    <location>
        <begin position="228"/>
        <end position="247"/>
    </location>
</feature>
<gene>
    <name evidence="9" type="ORF">CO054_02450</name>
</gene>
<evidence type="ECO:0000256" key="2">
    <source>
        <dbReference type="ARBA" id="ARBA00022475"/>
    </source>
</evidence>
<evidence type="ECO:0000256" key="1">
    <source>
        <dbReference type="ARBA" id="ARBA00004651"/>
    </source>
</evidence>